<keyword evidence="8" id="KW-0276">Fatty acid metabolism</keyword>
<evidence type="ECO:0000256" key="11">
    <source>
        <dbReference type="ARBA" id="ARBA00023140"/>
    </source>
</evidence>
<dbReference type="Gene3D" id="1.10.540.10">
    <property type="entry name" value="Acyl-CoA dehydrogenase/oxidase, N-terminal domain"/>
    <property type="match status" value="1"/>
</dbReference>
<evidence type="ECO:0000256" key="5">
    <source>
        <dbReference type="ARBA" id="ARBA00006288"/>
    </source>
</evidence>
<dbReference type="Gene3D" id="2.40.110.10">
    <property type="entry name" value="Butyryl-CoA Dehydrogenase, subunit A, domain 2"/>
    <property type="match status" value="1"/>
</dbReference>
<dbReference type="SUPFAM" id="SSF56645">
    <property type="entry name" value="Acyl-CoA dehydrogenase NM domain-like"/>
    <property type="match status" value="1"/>
</dbReference>
<dbReference type="InterPro" id="IPR012258">
    <property type="entry name" value="Acyl-CoA_oxidase"/>
</dbReference>
<evidence type="ECO:0000313" key="18">
    <source>
        <dbReference type="EMBL" id="CAF9904983.1"/>
    </source>
</evidence>
<protein>
    <recommendedName>
        <fullName evidence="12">Acyl-coenzyme A oxidase</fullName>
    </recommendedName>
</protein>
<organism evidence="18 19">
    <name type="scientific">Heterodermia speciosa</name>
    <dbReference type="NCBI Taxonomy" id="116794"/>
    <lineage>
        <taxon>Eukaryota</taxon>
        <taxon>Fungi</taxon>
        <taxon>Dikarya</taxon>
        <taxon>Ascomycota</taxon>
        <taxon>Pezizomycotina</taxon>
        <taxon>Lecanoromycetes</taxon>
        <taxon>OSLEUM clade</taxon>
        <taxon>Lecanoromycetidae</taxon>
        <taxon>Caliciales</taxon>
        <taxon>Physciaceae</taxon>
        <taxon>Heterodermia</taxon>
    </lineage>
</organism>
<evidence type="ECO:0000256" key="7">
    <source>
        <dbReference type="ARBA" id="ARBA00022827"/>
    </source>
</evidence>
<dbReference type="SUPFAM" id="SSF47203">
    <property type="entry name" value="Acyl-CoA dehydrogenase C-terminal domain-like"/>
    <property type="match status" value="2"/>
</dbReference>
<evidence type="ECO:0000256" key="3">
    <source>
        <dbReference type="ARBA" id="ARBA00004275"/>
    </source>
</evidence>
<evidence type="ECO:0000256" key="13">
    <source>
        <dbReference type="PIRSR" id="PIRSR000168-1"/>
    </source>
</evidence>
<keyword evidence="6 12" id="KW-0285">Flavoprotein</keyword>
<proteinExistence type="inferred from homology"/>
<evidence type="ECO:0000256" key="2">
    <source>
        <dbReference type="ARBA" id="ARBA00001974"/>
    </source>
</evidence>
<dbReference type="InterPro" id="IPR055060">
    <property type="entry name" value="ACOX_C_alpha1"/>
</dbReference>
<evidence type="ECO:0000259" key="16">
    <source>
        <dbReference type="Pfam" id="PF14749"/>
    </source>
</evidence>
<dbReference type="FunFam" id="1.20.140.10:FF:000013">
    <property type="entry name" value="Acyl-coenzyme A oxidase"/>
    <property type="match status" value="1"/>
</dbReference>
<dbReference type="PANTHER" id="PTHR10909">
    <property type="entry name" value="ELECTRON TRANSPORT OXIDOREDUCTASE"/>
    <property type="match status" value="1"/>
</dbReference>
<feature type="binding site" evidence="14">
    <location>
        <position position="189"/>
    </location>
    <ligand>
        <name>FAD</name>
        <dbReference type="ChEBI" id="CHEBI:57692"/>
    </ligand>
</feature>
<comment type="catalytic activity">
    <reaction evidence="1">
        <text>a 2,3-saturated acyl-CoA + O2 = a (2E)-enoyl-CoA + H2O2</text>
        <dbReference type="Rhea" id="RHEA:38959"/>
        <dbReference type="ChEBI" id="CHEBI:15379"/>
        <dbReference type="ChEBI" id="CHEBI:16240"/>
        <dbReference type="ChEBI" id="CHEBI:58856"/>
        <dbReference type="ChEBI" id="CHEBI:65111"/>
        <dbReference type="EC" id="1.3.3.6"/>
    </reaction>
</comment>
<feature type="binding site" evidence="14">
    <location>
        <position position="150"/>
    </location>
    <ligand>
        <name>FAD</name>
        <dbReference type="ChEBI" id="CHEBI:57692"/>
    </ligand>
</feature>
<comment type="cofactor">
    <cofactor evidence="2">
        <name>FAD</name>
        <dbReference type="ChEBI" id="CHEBI:57692"/>
    </cofactor>
</comment>
<dbReference type="FunFam" id="2.40.110.10:FF:000003">
    <property type="entry name" value="Acyl-coenzyme A oxidase"/>
    <property type="match status" value="1"/>
</dbReference>
<dbReference type="InterPro" id="IPR029320">
    <property type="entry name" value="Acyl-CoA_ox_N"/>
</dbReference>
<evidence type="ECO:0000259" key="15">
    <source>
        <dbReference type="Pfam" id="PF01756"/>
    </source>
</evidence>
<dbReference type="AlphaFoldDB" id="A0A8H3EGT0"/>
<evidence type="ECO:0000256" key="4">
    <source>
        <dbReference type="ARBA" id="ARBA00004846"/>
    </source>
</evidence>
<evidence type="ECO:0000256" key="8">
    <source>
        <dbReference type="ARBA" id="ARBA00022832"/>
    </source>
</evidence>
<dbReference type="Gene3D" id="1.20.140.10">
    <property type="entry name" value="Butyryl-CoA Dehydrogenase, subunit A, domain 3"/>
    <property type="match status" value="2"/>
</dbReference>
<dbReference type="PIRSF" id="PIRSF000168">
    <property type="entry name" value="Acyl-CoA_oxidase"/>
    <property type="match status" value="1"/>
</dbReference>
<sequence length="695" mass="78553">MAPQWVTKLEPSGPQGAELLKQERDNSNIPVERLSEFLFTRETLDRQDQILKILIADKVFDKSQNYFDGRLERFKTALARQKRLSQLSKKHKWTADEYQMASELISEPGPYGLHVSMFLITLRDQGTPEQHRLFLEKAEKYEYIGCYAQTELGHGSNVRGLETTATWNSDDKTFTIHSPHLTASKWWIGSLGRTANHAVVMAQLIIDGKAYGPHPFVVQIRDLHTHEALENIYVGDIGPKFGTMDNGYLLLNHVKIPHVNMLAKFSSVDPKTNKYVKPASASLVYGTLTWVRSTIVLQSGGVLARGVTIATRYAAVRRQFQDRDAKEWETGENQVLNYTMVQIRLLPLLAATYALHFTGRGMMALYQENQKKMAADAGKLASTSRGPSPEELFPSTDLLADLHATSCGLKALASTTAAEGLEVCRRACGGHGYSSFSGIGSWYADYLPTTTWEGDNYMLTQQVARYLLKSARAVLKGTASDNDTSRIFKSFLSRRDMGAAFDVLGQDEDIVAAFAWRTSFLTFEALKHRDEEKGSWNSLLVDFWRLSTAHSQYLIVKNFWEALQTERVATELGEETAALMRKLFRLYALHTLEREASEFFSSSAVTVRQIQLARTKTVMKLLEEIRPHAVRLVDAWNFPDWQLDSSLGRYDGKVYEDLFRRASELNPLNALTIDPYPDSGILIKKNEIETFRSKL</sequence>
<keyword evidence="19" id="KW-1185">Reference proteome</keyword>
<feature type="domain" description="Acyl-CoA oxidase C-alpha1" evidence="17">
    <location>
        <begin position="285"/>
        <end position="468"/>
    </location>
</feature>
<dbReference type="UniPathway" id="UPA00661"/>
<keyword evidence="7 12" id="KW-0274">FAD</keyword>
<evidence type="ECO:0000259" key="17">
    <source>
        <dbReference type="Pfam" id="PF22924"/>
    </source>
</evidence>
<dbReference type="PANTHER" id="PTHR10909:SF250">
    <property type="entry name" value="PEROXISOMAL ACYL-COENZYME A OXIDASE 1"/>
    <property type="match status" value="1"/>
</dbReference>
<dbReference type="Proteomes" id="UP000664521">
    <property type="component" value="Unassembled WGS sequence"/>
</dbReference>
<evidence type="ECO:0000256" key="10">
    <source>
        <dbReference type="ARBA" id="ARBA00023098"/>
    </source>
</evidence>
<dbReference type="GO" id="GO:0055088">
    <property type="term" value="P:lipid homeostasis"/>
    <property type="evidence" value="ECO:0007669"/>
    <property type="project" value="TreeGrafter"/>
</dbReference>
<dbReference type="GO" id="GO:0071949">
    <property type="term" value="F:FAD binding"/>
    <property type="evidence" value="ECO:0007669"/>
    <property type="project" value="InterPro"/>
</dbReference>
<dbReference type="GO" id="GO:0005777">
    <property type="term" value="C:peroxisome"/>
    <property type="evidence" value="ECO:0007669"/>
    <property type="project" value="UniProtKB-SubCell"/>
</dbReference>
<dbReference type="FunFam" id="1.20.140.10:FF:000015">
    <property type="entry name" value="Acyl-coenzyme A oxidase"/>
    <property type="match status" value="1"/>
</dbReference>
<keyword evidence="9" id="KW-0560">Oxidoreductase</keyword>
<dbReference type="Pfam" id="PF22924">
    <property type="entry name" value="ACOX_C_alpha1"/>
    <property type="match status" value="1"/>
</dbReference>
<feature type="domain" description="Acyl-coenzyme A oxidase N-terminal" evidence="16">
    <location>
        <begin position="31"/>
        <end position="144"/>
    </location>
</feature>
<comment type="similarity">
    <text evidence="5 12">Belongs to the acyl-CoA oxidase family.</text>
</comment>
<dbReference type="OrthoDB" id="538336at2759"/>
<comment type="caution">
    <text evidence="18">The sequence shown here is derived from an EMBL/GenBank/DDBJ whole genome shotgun (WGS) entry which is preliminary data.</text>
</comment>
<feature type="domain" description="Acyl-CoA oxidase C-terminal" evidence="15">
    <location>
        <begin position="508"/>
        <end position="671"/>
    </location>
</feature>
<dbReference type="InterPro" id="IPR046373">
    <property type="entry name" value="Acyl-CoA_Oxase/DH_mid-dom_sf"/>
</dbReference>
<keyword evidence="10" id="KW-0443">Lipid metabolism</keyword>
<comment type="pathway">
    <text evidence="4">Lipid metabolism; peroxisomal fatty acid beta-oxidation.</text>
</comment>
<dbReference type="GO" id="GO:0005504">
    <property type="term" value="F:fatty acid binding"/>
    <property type="evidence" value="ECO:0007669"/>
    <property type="project" value="TreeGrafter"/>
</dbReference>
<evidence type="ECO:0000256" key="12">
    <source>
        <dbReference type="PIRNR" id="PIRNR000168"/>
    </source>
</evidence>
<reference evidence="18" key="1">
    <citation type="submission" date="2021-03" db="EMBL/GenBank/DDBJ databases">
        <authorList>
            <person name="Tagirdzhanova G."/>
        </authorList>
    </citation>
    <scope>NUCLEOTIDE SEQUENCE</scope>
</reference>
<accession>A0A8H3EGT0</accession>
<evidence type="ECO:0000313" key="19">
    <source>
        <dbReference type="Proteomes" id="UP000664521"/>
    </source>
</evidence>
<dbReference type="InterPro" id="IPR037069">
    <property type="entry name" value="AcylCoA_DH/ox_N_sf"/>
</dbReference>
<gene>
    <name evidence="18" type="primary">POX1</name>
    <name evidence="18" type="ORF">HETSPECPRED_004840</name>
</gene>
<evidence type="ECO:0000256" key="1">
    <source>
        <dbReference type="ARBA" id="ARBA00001201"/>
    </source>
</evidence>
<name>A0A8H3EGT0_9LECA</name>
<dbReference type="GO" id="GO:0033540">
    <property type="term" value="P:fatty acid beta-oxidation using acyl-CoA oxidase"/>
    <property type="evidence" value="ECO:0007669"/>
    <property type="project" value="UniProtKB-UniPathway"/>
</dbReference>
<dbReference type="Pfam" id="PF14749">
    <property type="entry name" value="Acyl-CoA_ox_N"/>
    <property type="match status" value="1"/>
</dbReference>
<dbReference type="InterPro" id="IPR036250">
    <property type="entry name" value="AcylCo_DH-like_C"/>
</dbReference>
<dbReference type="GO" id="GO:0003997">
    <property type="term" value="F:acyl-CoA oxidase activity"/>
    <property type="evidence" value="ECO:0007669"/>
    <property type="project" value="UniProtKB-EC"/>
</dbReference>
<keyword evidence="11" id="KW-0576">Peroxisome</keyword>
<dbReference type="InterPro" id="IPR002655">
    <property type="entry name" value="Acyl-CoA_oxidase_C"/>
</dbReference>
<dbReference type="InterPro" id="IPR009100">
    <property type="entry name" value="AcylCoA_DH/oxidase_NM_dom_sf"/>
</dbReference>
<evidence type="ECO:0000256" key="9">
    <source>
        <dbReference type="ARBA" id="ARBA00023002"/>
    </source>
</evidence>
<comment type="subcellular location">
    <subcellularLocation>
        <location evidence="3">Peroxisome</location>
    </subcellularLocation>
</comment>
<dbReference type="Pfam" id="PF01756">
    <property type="entry name" value="ACOX"/>
    <property type="match status" value="1"/>
</dbReference>
<evidence type="ECO:0000256" key="6">
    <source>
        <dbReference type="ARBA" id="ARBA00022630"/>
    </source>
</evidence>
<dbReference type="EMBL" id="CAJPDS010000003">
    <property type="protein sequence ID" value="CAF9904983.1"/>
    <property type="molecule type" value="Genomic_DNA"/>
</dbReference>
<evidence type="ECO:0000256" key="14">
    <source>
        <dbReference type="PIRSR" id="PIRSR000168-2"/>
    </source>
</evidence>
<feature type="active site" description="Proton acceptor" evidence="13">
    <location>
        <position position="453"/>
    </location>
</feature>